<name>A0A919DEY4_9GAMM</name>
<evidence type="ECO:0000313" key="2">
    <source>
        <dbReference type="EMBL" id="GHE37864.1"/>
    </source>
</evidence>
<dbReference type="EMBL" id="BNCF01000011">
    <property type="protein sequence ID" value="GHE37864.1"/>
    <property type="molecule type" value="Genomic_DNA"/>
</dbReference>
<sequence>MRRAEEIDRLLAQRLAEHQALHDPAREPRNRMPWLPALRRWQAQRLKRSFAPLLADPGTRPAAEFFLSDLYNDHDFSRRDADLARVLPKMQRLLPESLLVTVADAIELGTLTHRLDLAVAEALQRLAPPGATLDVALYAHAYREAGTPALRGRQIDLVVQSGEGLAKAMRLPGLGMLLRVSRTAAYAAGVEALQGFLERGYAAFHRMRDPHGFLLTVERAEREVSRRLFAGHPDPFGA</sequence>
<evidence type="ECO:0000313" key="3">
    <source>
        <dbReference type="Proteomes" id="UP000636453"/>
    </source>
</evidence>
<protein>
    <recommendedName>
        <fullName evidence="1">DUF8198 domain-containing protein</fullName>
    </recommendedName>
</protein>
<dbReference type="NCBIfam" id="NF047641">
    <property type="entry name" value="FFLEE_fam"/>
    <property type="match status" value="1"/>
</dbReference>
<dbReference type="InterPro" id="IPR058063">
    <property type="entry name" value="FFLEE_fam"/>
</dbReference>
<keyword evidence="3" id="KW-1185">Reference proteome</keyword>
<evidence type="ECO:0000259" key="1">
    <source>
        <dbReference type="Pfam" id="PF26621"/>
    </source>
</evidence>
<organism evidence="2 3">
    <name type="scientific">Vulcaniibacterium thermophilum</name>
    <dbReference type="NCBI Taxonomy" id="1169913"/>
    <lineage>
        <taxon>Bacteria</taxon>
        <taxon>Pseudomonadati</taxon>
        <taxon>Pseudomonadota</taxon>
        <taxon>Gammaproteobacteria</taxon>
        <taxon>Lysobacterales</taxon>
        <taxon>Lysobacteraceae</taxon>
        <taxon>Vulcaniibacterium</taxon>
    </lineage>
</organism>
<dbReference type="Pfam" id="PF26621">
    <property type="entry name" value="DUF8198"/>
    <property type="match status" value="1"/>
</dbReference>
<dbReference type="AlphaFoldDB" id="A0A919DEY4"/>
<proteinExistence type="predicted"/>
<accession>A0A919DEY4</accession>
<dbReference type="InterPro" id="IPR058511">
    <property type="entry name" value="DUF8198"/>
</dbReference>
<comment type="caution">
    <text evidence="2">The sequence shown here is derived from an EMBL/GenBank/DDBJ whole genome shotgun (WGS) entry which is preliminary data.</text>
</comment>
<dbReference type="OrthoDB" id="7957365at2"/>
<reference evidence="2" key="2">
    <citation type="submission" date="2020-09" db="EMBL/GenBank/DDBJ databases">
        <authorList>
            <person name="Sun Q."/>
            <person name="Kim S."/>
        </authorList>
    </citation>
    <scope>NUCLEOTIDE SEQUENCE</scope>
    <source>
        <strain evidence="2">KCTC 32020</strain>
    </source>
</reference>
<gene>
    <name evidence="2" type="ORF">GCM10007167_20060</name>
</gene>
<reference evidence="2" key="1">
    <citation type="journal article" date="2014" name="Int. J. Syst. Evol. Microbiol.">
        <title>Complete genome sequence of Corynebacterium casei LMG S-19264T (=DSM 44701T), isolated from a smear-ripened cheese.</title>
        <authorList>
            <consortium name="US DOE Joint Genome Institute (JGI-PGF)"/>
            <person name="Walter F."/>
            <person name="Albersmeier A."/>
            <person name="Kalinowski J."/>
            <person name="Ruckert C."/>
        </authorList>
    </citation>
    <scope>NUCLEOTIDE SEQUENCE</scope>
    <source>
        <strain evidence="2">KCTC 32020</strain>
    </source>
</reference>
<dbReference type="RefSeq" id="WP_146471928.1">
    <property type="nucleotide sequence ID" value="NZ_BNCF01000011.1"/>
</dbReference>
<feature type="domain" description="DUF8198" evidence="1">
    <location>
        <begin position="23"/>
        <end position="235"/>
    </location>
</feature>
<dbReference type="Proteomes" id="UP000636453">
    <property type="component" value="Unassembled WGS sequence"/>
</dbReference>